<name>A0A2T1DIK2_9CYAN</name>
<comment type="caution">
    <text evidence="2">The sequence shown here is derived from an EMBL/GenBank/DDBJ whole genome shotgun (WGS) entry which is preliminary data.</text>
</comment>
<dbReference type="CDD" id="cd00761">
    <property type="entry name" value="Glyco_tranf_GTA_type"/>
    <property type="match status" value="1"/>
</dbReference>
<dbReference type="STRING" id="1920490.GCA_001895925_04094"/>
<dbReference type="PANTHER" id="PTHR43685">
    <property type="entry name" value="GLYCOSYLTRANSFERASE"/>
    <property type="match status" value="1"/>
</dbReference>
<reference evidence="2 3" key="2">
    <citation type="submission" date="2018-03" db="EMBL/GenBank/DDBJ databases">
        <title>The ancient ancestry and fast evolution of plastids.</title>
        <authorList>
            <person name="Moore K.R."/>
            <person name="Magnabosco C."/>
            <person name="Momper L."/>
            <person name="Gold D.A."/>
            <person name="Bosak T."/>
            <person name="Fournier G.P."/>
        </authorList>
    </citation>
    <scope>NUCLEOTIDE SEQUENCE [LARGE SCALE GENOMIC DNA]</scope>
    <source>
        <strain evidence="2 3">ULC007</strain>
    </source>
</reference>
<dbReference type="Gene3D" id="3.90.550.10">
    <property type="entry name" value="Spore Coat Polysaccharide Biosynthesis Protein SpsA, Chain A"/>
    <property type="match status" value="1"/>
</dbReference>
<gene>
    <name evidence="2" type="ORF">C7B65_07600</name>
</gene>
<dbReference type="SUPFAM" id="SSF53448">
    <property type="entry name" value="Nucleotide-diphospho-sugar transferases"/>
    <property type="match status" value="1"/>
</dbReference>
<dbReference type="GO" id="GO:0016740">
    <property type="term" value="F:transferase activity"/>
    <property type="evidence" value="ECO:0007669"/>
    <property type="project" value="UniProtKB-KW"/>
</dbReference>
<dbReference type="EMBL" id="PVWG01000006">
    <property type="protein sequence ID" value="PSB20302.1"/>
    <property type="molecule type" value="Genomic_DNA"/>
</dbReference>
<dbReference type="Pfam" id="PF00535">
    <property type="entry name" value="Glycos_transf_2"/>
    <property type="match status" value="1"/>
</dbReference>
<proteinExistence type="predicted"/>
<protein>
    <submittedName>
        <fullName evidence="2">Glycosyltransferase family 2 protein</fullName>
    </submittedName>
</protein>
<dbReference type="NCBIfam" id="NF038302">
    <property type="entry name" value="EPS_HpsE"/>
    <property type="match status" value="1"/>
</dbReference>
<dbReference type="RefSeq" id="WP_073070221.1">
    <property type="nucleotide sequence ID" value="NZ_MPPI01000006.1"/>
</dbReference>
<dbReference type="AlphaFoldDB" id="A0A2T1DIK2"/>
<evidence type="ECO:0000313" key="3">
    <source>
        <dbReference type="Proteomes" id="UP000238634"/>
    </source>
</evidence>
<dbReference type="PANTHER" id="PTHR43685:SF2">
    <property type="entry name" value="GLYCOSYLTRANSFERASE 2-LIKE DOMAIN-CONTAINING PROTEIN"/>
    <property type="match status" value="1"/>
</dbReference>
<evidence type="ECO:0000259" key="1">
    <source>
        <dbReference type="Pfam" id="PF00535"/>
    </source>
</evidence>
<dbReference type="InterPro" id="IPR050834">
    <property type="entry name" value="Glycosyltransf_2"/>
</dbReference>
<sequence length="313" mass="35995">MLDLTVAICTYNGANRIQQVLERLHSQVNSKNIGWEIIVVDNNSTDHIKQVIDDYQKSHFSTATLRYLFEPQQGAAFARLRAVQEAKGHLVGFLDDDTLPDENWLVNAYEFAQTHPDAGAYGGQIHGEFETEPSPEFKQVAIFLAIVERGSTPHLYTRVLPPSAGLVVRRQAWLESVPKKPFLTGRTPHSMLSSEDIEAIAHIQKAGWEIWYNPTMQIYHQIPAWRLERTYLLNLVRGIGLAKHHIRMIRLDVWQRPFAFLVYLINDLIKTVSYFIKHQKLLKKDLSTACQMELLTSSLTSPFYLWSRRLNSK</sequence>
<keyword evidence="3" id="KW-1185">Reference proteome</keyword>
<dbReference type="InterPro" id="IPR001173">
    <property type="entry name" value="Glyco_trans_2-like"/>
</dbReference>
<dbReference type="OrthoDB" id="468448at2"/>
<dbReference type="InterPro" id="IPR029044">
    <property type="entry name" value="Nucleotide-diphossugar_trans"/>
</dbReference>
<feature type="domain" description="Glycosyltransferase 2-like" evidence="1">
    <location>
        <begin position="5"/>
        <end position="134"/>
    </location>
</feature>
<dbReference type="Proteomes" id="UP000238634">
    <property type="component" value="Unassembled WGS sequence"/>
</dbReference>
<accession>A0A2T1DIK2</accession>
<keyword evidence="2" id="KW-0808">Transferase</keyword>
<reference evidence="2 3" key="1">
    <citation type="submission" date="2018-02" db="EMBL/GenBank/DDBJ databases">
        <authorList>
            <person name="Cohen D.B."/>
            <person name="Kent A.D."/>
        </authorList>
    </citation>
    <scope>NUCLEOTIDE SEQUENCE [LARGE SCALE GENOMIC DNA]</scope>
    <source>
        <strain evidence="2 3">ULC007</strain>
    </source>
</reference>
<evidence type="ECO:0000313" key="2">
    <source>
        <dbReference type="EMBL" id="PSB20302.1"/>
    </source>
</evidence>
<organism evidence="2 3">
    <name type="scientific">Phormidesmis priestleyi ULC007</name>
    <dbReference type="NCBI Taxonomy" id="1920490"/>
    <lineage>
        <taxon>Bacteria</taxon>
        <taxon>Bacillati</taxon>
        <taxon>Cyanobacteriota</taxon>
        <taxon>Cyanophyceae</taxon>
        <taxon>Leptolyngbyales</taxon>
        <taxon>Leptolyngbyaceae</taxon>
        <taxon>Phormidesmis</taxon>
    </lineage>
</organism>